<evidence type="ECO:0000313" key="1">
    <source>
        <dbReference type="EMBL" id="TVU44980.1"/>
    </source>
</evidence>
<feature type="non-terminal residue" evidence="1">
    <location>
        <position position="1"/>
    </location>
</feature>
<accession>A0A5J9WC53</accession>
<comment type="caution">
    <text evidence="1">The sequence shown here is derived from an EMBL/GenBank/DDBJ whole genome shotgun (WGS) entry which is preliminary data.</text>
</comment>
<reference evidence="1 2" key="1">
    <citation type="journal article" date="2019" name="Sci. Rep.">
        <title>A high-quality genome of Eragrostis curvula grass provides insights into Poaceae evolution and supports new strategies to enhance forage quality.</title>
        <authorList>
            <person name="Carballo J."/>
            <person name="Santos B.A.C.M."/>
            <person name="Zappacosta D."/>
            <person name="Garbus I."/>
            <person name="Selva J.P."/>
            <person name="Gallo C.A."/>
            <person name="Diaz A."/>
            <person name="Albertini E."/>
            <person name="Caccamo M."/>
            <person name="Echenique V."/>
        </authorList>
    </citation>
    <scope>NUCLEOTIDE SEQUENCE [LARGE SCALE GENOMIC DNA]</scope>
    <source>
        <strain evidence="2">cv. Victoria</strain>
        <tissue evidence="1">Leaf</tissue>
    </source>
</reference>
<protein>
    <submittedName>
        <fullName evidence="1">Uncharacterized protein</fullName>
    </submittedName>
</protein>
<proteinExistence type="predicted"/>
<dbReference type="Proteomes" id="UP000324897">
    <property type="component" value="Chromosome 5"/>
</dbReference>
<name>A0A5J9WC53_9POAL</name>
<keyword evidence="2" id="KW-1185">Reference proteome</keyword>
<organism evidence="1 2">
    <name type="scientific">Eragrostis curvula</name>
    <name type="common">weeping love grass</name>
    <dbReference type="NCBI Taxonomy" id="38414"/>
    <lineage>
        <taxon>Eukaryota</taxon>
        <taxon>Viridiplantae</taxon>
        <taxon>Streptophyta</taxon>
        <taxon>Embryophyta</taxon>
        <taxon>Tracheophyta</taxon>
        <taxon>Spermatophyta</taxon>
        <taxon>Magnoliopsida</taxon>
        <taxon>Liliopsida</taxon>
        <taxon>Poales</taxon>
        <taxon>Poaceae</taxon>
        <taxon>PACMAD clade</taxon>
        <taxon>Chloridoideae</taxon>
        <taxon>Eragrostideae</taxon>
        <taxon>Eragrostidinae</taxon>
        <taxon>Eragrostis</taxon>
    </lineage>
</organism>
<dbReference type="AlphaFoldDB" id="A0A5J9WC53"/>
<gene>
    <name evidence="1" type="ORF">EJB05_04446</name>
</gene>
<sequence>MTIDMDSRYFYSSMFGWTAPTDTLDPATDSSIYRPDVLLRRGPAASCRASAAATSAVAPSVQLGRSAACLSRSSVCWKPFQGCAPGVGQVLAWVVAPVVVLHKPLEVAGLGEAAPLLGALVHDSAVVVHLFSC</sequence>
<evidence type="ECO:0000313" key="2">
    <source>
        <dbReference type="Proteomes" id="UP000324897"/>
    </source>
</evidence>
<dbReference type="Gramene" id="TVU44980">
    <property type="protein sequence ID" value="TVU44980"/>
    <property type="gene ID" value="EJB05_04446"/>
</dbReference>
<dbReference type="EMBL" id="RWGY01000004">
    <property type="protein sequence ID" value="TVU44980.1"/>
    <property type="molecule type" value="Genomic_DNA"/>
</dbReference>